<dbReference type="EMBL" id="QFVT01000006">
    <property type="protein sequence ID" value="PYC47437.1"/>
    <property type="molecule type" value="Genomic_DNA"/>
</dbReference>
<comment type="caution">
    <text evidence="1">The sequence shown here is derived from an EMBL/GenBank/DDBJ whole genome shotgun (WGS) entry which is preliminary data.</text>
</comment>
<name>A0A2V4NM54_9RHOB</name>
<dbReference type="OrthoDB" id="5354021at2"/>
<evidence type="ECO:0000313" key="1">
    <source>
        <dbReference type="EMBL" id="PYC47437.1"/>
    </source>
</evidence>
<gene>
    <name evidence="1" type="ORF">DI396_10785</name>
</gene>
<dbReference type="AlphaFoldDB" id="A0A2V4NM54"/>
<organism evidence="1 2">
    <name type="scientific">Litorivita pollutaquae</name>
    <dbReference type="NCBI Taxonomy" id="2200892"/>
    <lineage>
        <taxon>Bacteria</taxon>
        <taxon>Pseudomonadati</taxon>
        <taxon>Pseudomonadota</taxon>
        <taxon>Alphaproteobacteria</taxon>
        <taxon>Rhodobacterales</taxon>
        <taxon>Paracoccaceae</taxon>
        <taxon>Litorivita</taxon>
    </lineage>
</organism>
<dbReference type="RefSeq" id="WP_110796221.1">
    <property type="nucleotide sequence ID" value="NZ_KZ826485.1"/>
</dbReference>
<accession>A0A2V4NM54</accession>
<reference evidence="1 2" key="1">
    <citation type="submission" date="2018-05" db="EMBL/GenBank/DDBJ databases">
        <title>Oceanovita maritima gen. nov., sp. nov., a marine bacterium in the family Rhodobacteraceae isolated from surface seawater of Lundu port Xiamen, China.</title>
        <authorList>
            <person name="Hetharua B.H."/>
            <person name="Min D."/>
            <person name="Liao H."/>
            <person name="Tian Y."/>
        </authorList>
    </citation>
    <scope>NUCLEOTIDE SEQUENCE [LARGE SCALE GENOMIC DNA]</scope>
    <source>
        <strain evidence="1 2">FSX-11</strain>
    </source>
</reference>
<keyword evidence="2" id="KW-1185">Reference proteome</keyword>
<proteinExistence type="predicted"/>
<sequence>MSQVALHTDDQTLAPIGALWVGERLRWLDRLSLASFVHQGHAVALFHLDGFAEPPIEGVEFIHAREVFDYDRIFLASVKPSVFSDMFALHLISKSDFICVDTDVLALRPFRPKDGYLVGREHGGWVNVAVMRLPEDSAALHDMMDCVTDPTTVPEWLPEDVQAKVMRVQPKNRLMEACKRIRNTLGPRMLTHMLKKHNEKHHALPVAALNPLPWSMADAYFNPHGGVEGWLTDETQAVHLYSSRIRALHLRVAPYPNSFMAKFAADIGFSFGDLPQQTEGF</sequence>
<evidence type="ECO:0000313" key="2">
    <source>
        <dbReference type="Proteomes" id="UP000248012"/>
    </source>
</evidence>
<dbReference type="Proteomes" id="UP000248012">
    <property type="component" value="Unassembled WGS sequence"/>
</dbReference>
<protein>
    <submittedName>
        <fullName evidence="1">Uncharacterized protein</fullName>
    </submittedName>
</protein>